<feature type="domain" description="YchJ-like middle NTF2-like" evidence="3">
    <location>
        <begin position="31"/>
        <end position="125"/>
    </location>
</feature>
<dbReference type="Gene3D" id="3.10.450.50">
    <property type="match status" value="1"/>
</dbReference>
<protein>
    <recommendedName>
        <fullName evidence="2">UPF0225 protein SAMN04488544_3114</fullName>
    </recommendedName>
</protein>
<evidence type="ECO:0000313" key="4">
    <source>
        <dbReference type="EMBL" id="SDU99156.1"/>
    </source>
</evidence>
<dbReference type="STRING" id="546874.SAMN04488544_3114"/>
<evidence type="ECO:0000256" key="1">
    <source>
        <dbReference type="ARBA" id="ARBA00010839"/>
    </source>
</evidence>
<evidence type="ECO:0000256" key="2">
    <source>
        <dbReference type="HAMAP-Rule" id="MF_00612"/>
    </source>
</evidence>
<name>A0A1H2N2Z9_9ACTN</name>
<dbReference type="OrthoDB" id="21421at2"/>
<dbReference type="InterPro" id="IPR048469">
    <property type="entry name" value="YchJ-like_M"/>
</dbReference>
<dbReference type="SUPFAM" id="SSF54427">
    <property type="entry name" value="NTF2-like"/>
    <property type="match status" value="1"/>
</dbReference>
<comment type="similarity">
    <text evidence="1 2">Belongs to the UPF0225 family.</text>
</comment>
<dbReference type="Proteomes" id="UP000198825">
    <property type="component" value="Chromosome I"/>
</dbReference>
<sequence length="128" mass="14079">MTGDEPCPCASRLAYAACCEPLHDGRDAAPTAERLMRSRFAAYATGREDYVFRTWHPRTRPADVEPAPGLVWTGLTVVEVQAGTADDTEGTVEFKAAYEAADGPGVMHERSRFVRRGSRWVYLDGDAL</sequence>
<dbReference type="InterPro" id="IPR004027">
    <property type="entry name" value="SEC_C_motif"/>
</dbReference>
<proteinExistence type="inferred from homology"/>
<dbReference type="Pfam" id="PF17775">
    <property type="entry name" value="YchJ_M-like"/>
    <property type="match status" value="1"/>
</dbReference>
<organism evidence="4 5">
    <name type="scientific">Microlunatus sagamiharensis</name>
    <dbReference type="NCBI Taxonomy" id="546874"/>
    <lineage>
        <taxon>Bacteria</taxon>
        <taxon>Bacillati</taxon>
        <taxon>Actinomycetota</taxon>
        <taxon>Actinomycetes</taxon>
        <taxon>Propionibacteriales</taxon>
        <taxon>Propionibacteriaceae</taxon>
        <taxon>Microlunatus</taxon>
    </lineage>
</organism>
<dbReference type="PANTHER" id="PTHR33747:SF1">
    <property type="entry name" value="ADENYLATE CYCLASE-ASSOCIATED CAP C-TERMINAL DOMAIN-CONTAINING PROTEIN"/>
    <property type="match status" value="1"/>
</dbReference>
<reference evidence="5" key="1">
    <citation type="submission" date="2016-10" db="EMBL/GenBank/DDBJ databases">
        <authorList>
            <person name="Varghese N."/>
            <person name="Submissions S."/>
        </authorList>
    </citation>
    <scope>NUCLEOTIDE SEQUENCE [LARGE SCALE GENOMIC DNA]</scope>
    <source>
        <strain evidence="5">DSM 21743</strain>
    </source>
</reference>
<dbReference type="EMBL" id="LT629799">
    <property type="protein sequence ID" value="SDU99156.1"/>
    <property type="molecule type" value="Genomic_DNA"/>
</dbReference>
<dbReference type="Pfam" id="PF02810">
    <property type="entry name" value="SEC-C"/>
    <property type="match status" value="1"/>
</dbReference>
<keyword evidence="5" id="KW-1185">Reference proteome</keyword>
<gene>
    <name evidence="4" type="ORF">SAMN04488544_3114</name>
</gene>
<dbReference type="PANTHER" id="PTHR33747">
    <property type="entry name" value="UPF0225 PROTEIN SCO1677"/>
    <property type="match status" value="1"/>
</dbReference>
<dbReference type="InterPro" id="IPR023006">
    <property type="entry name" value="YchJ-like"/>
</dbReference>
<dbReference type="HAMAP" id="MF_00612">
    <property type="entry name" value="UPF0225"/>
    <property type="match status" value="1"/>
</dbReference>
<evidence type="ECO:0000313" key="5">
    <source>
        <dbReference type="Proteomes" id="UP000198825"/>
    </source>
</evidence>
<dbReference type="RefSeq" id="WP_091076169.1">
    <property type="nucleotide sequence ID" value="NZ_LT629799.1"/>
</dbReference>
<accession>A0A1H2N2Z9</accession>
<dbReference type="InterPro" id="IPR032710">
    <property type="entry name" value="NTF2-like_dom_sf"/>
</dbReference>
<dbReference type="AlphaFoldDB" id="A0A1H2N2Z9"/>
<evidence type="ECO:0000259" key="3">
    <source>
        <dbReference type="Pfam" id="PF17775"/>
    </source>
</evidence>